<dbReference type="Proteomes" id="UP000216035">
    <property type="component" value="Unassembled WGS sequence"/>
</dbReference>
<dbReference type="AlphaFoldDB" id="A0A256A0Y6"/>
<keyword evidence="3" id="KW-1185">Reference proteome</keyword>
<dbReference type="OrthoDB" id="344729at2"/>
<keyword evidence="1" id="KW-0732">Signal</keyword>
<evidence type="ECO:0000313" key="2">
    <source>
        <dbReference type="EMBL" id="OYQ47393.1"/>
    </source>
</evidence>
<accession>A0A256A0Y6</accession>
<dbReference type="RefSeq" id="WP_094485326.1">
    <property type="nucleotide sequence ID" value="NZ_NOXX01000146.1"/>
</dbReference>
<proteinExistence type="predicted"/>
<evidence type="ECO:0008006" key="4">
    <source>
        <dbReference type="Google" id="ProtNLM"/>
    </source>
</evidence>
<comment type="caution">
    <text evidence="2">The sequence shown here is derived from an EMBL/GenBank/DDBJ whole genome shotgun (WGS) entry which is preliminary data.</text>
</comment>
<reference evidence="2 3" key="1">
    <citation type="submission" date="2017-07" db="EMBL/GenBank/DDBJ databases">
        <title>Flavobacterium cyanobacteriorum sp. nov., isolated from cyanobacterial aggregates in a eutrophic lake.</title>
        <authorList>
            <person name="Cai H."/>
        </authorList>
    </citation>
    <scope>NUCLEOTIDE SEQUENCE [LARGE SCALE GENOMIC DNA]</scope>
    <source>
        <strain evidence="2 3">TH167</strain>
    </source>
</reference>
<gene>
    <name evidence="2" type="ORF">CHX27_03200</name>
</gene>
<sequence length="141" mass="16621">MRKLIFKLMLLYASFLQAQTNQKNGVAIEGHDPVAYFTMNKAVRGSKQLQAKFEDATYYFATIDNKRLFEENPRKYIPQYGGYCAYGMSNGYKAPIEPEAFTIVDGKLYLNYNLEVRKEWQKERDERIKRADANWNKMHKK</sequence>
<dbReference type="EMBL" id="NOXX01000146">
    <property type="protein sequence ID" value="OYQ47393.1"/>
    <property type="molecule type" value="Genomic_DNA"/>
</dbReference>
<evidence type="ECO:0000313" key="3">
    <source>
        <dbReference type="Proteomes" id="UP000216035"/>
    </source>
</evidence>
<feature type="chain" id="PRO_5012942760" description="YHS domain protein" evidence="1">
    <location>
        <begin position="19"/>
        <end position="141"/>
    </location>
</feature>
<protein>
    <recommendedName>
        <fullName evidence="4">YHS domain protein</fullName>
    </recommendedName>
</protein>
<dbReference type="NCBIfam" id="NF041384">
    <property type="entry name" value="YHS_seleno_dom"/>
    <property type="match status" value="1"/>
</dbReference>
<organism evidence="2 3">
    <name type="scientific">Flavobacterium aurantiibacter</name>
    <dbReference type="NCBI Taxonomy" id="2023067"/>
    <lineage>
        <taxon>Bacteria</taxon>
        <taxon>Pseudomonadati</taxon>
        <taxon>Bacteroidota</taxon>
        <taxon>Flavobacteriia</taxon>
        <taxon>Flavobacteriales</taxon>
        <taxon>Flavobacteriaceae</taxon>
        <taxon>Flavobacterium</taxon>
    </lineage>
</organism>
<evidence type="ECO:0000256" key="1">
    <source>
        <dbReference type="SAM" id="SignalP"/>
    </source>
</evidence>
<name>A0A256A0Y6_9FLAO</name>
<feature type="signal peptide" evidence="1">
    <location>
        <begin position="1"/>
        <end position="18"/>
    </location>
</feature>